<dbReference type="InterPro" id="IPR015424">
    <property type="entry name" value="PyrdxlP-dep_Trfase"/>
</dbReference>
<dbReference type="InterPro" id="IPR001597">
    <property type="entry name" value="ArAA_b-elim_lyase/Thr_aldolase"/>
</dbReference>
<dbReference type="GO" id="GO:0005739">
    <property type="term" value="C:mitochondrion"/>
    <property type="evidence" value="ECO:0007669"/>
    <property type="project" value="TreeGrafter"/>
</dbReference>
<evidence type="ECO:0000313" key="10">
    <source>
        <dbReference type="Proteomes" id="UP000675881"/>
    </source>
</evidence>
<evidence type="ECO:0000313" key="9">
    <source>
        <dbReference type="EMBL" id="CAF2939232.1"/>
    </source>
</evidence>
<dbReference type="Gene3D" id="3.40.640.10">
    <property type="entry name" value="Type I PLP-dependent aspartate aminotransferase-like (Major domain)"/>
    <property type="match status" value="2"/>
</dbReference>
<dbReference type="FunFam" id="3.40.640.10:FF:000199">
    <property type="entry name" value="Glycine dehydrogenase [decarboxylating], mitochondrial"/>
    <property type="match status" value="1"/>
</dbReference>
<dbReference type="FunFam" id="3.90.1150.10:FF:000007">
    <property type="entry name" value="Glycine dehydrogenase (decarboxylating), mitochondrial"/>
    <property type="match status" value="1"/>
</dbReference>
<dbReference type="AlphaFoldDB" id="A0A7R8CUT1"/>
<dbReference type="InterPro" id="IPR015421">
    <property type="entry name" value="PyrdxlP-dep_Trfase_major"/>
</dbReference>
<evidence type="ECO:0000256" key="1">
    <source>
        <dbReference type="ARBA" id="ARBA00001933"/>
    </source>
</evidence>
<keyword evidence="10" id="KW-1185">Reference proteome</keyword>
<gene>
    <name evidence="9" type="ORF">LSAA_10002</name>
</gene>
<evidence type="ECO:0000259" key="6">
    <source>
        <dbReference type="Pfam" id="PF01212"/>
    </source>
</evidence>
<feature type="domain" description="Glycine cleavage system P-protein N-terminal" evidence="7">
    <location>
        <begin position="246"/>
        <end position="571"/>
    </location>
</feature>
<dbReference type="PANTHER" id="PTHR11773:SF1">
    <property type="entry name" value="GLYCINE DEHYDROGENASE (DECARBOXYLATING), MITOCHONDRIAL"/>
    <property type="match status" value="1"/>
</dbReference>
<dbReference type="EC" id="1.4.4.2" evidence="2"/>
<feature type="domain" description="Aromatic amino acid beta-eliminating lyase/threonine aldolase" evidence="6">
    <location>
        <begin position="674"/>
        <end position="816"/>
    </location>
</feature>
<proteinExistence type="predicted"/>
<dbReference type="OrthoDB" id="203862at2759"/>
<feature type="domain" description="Glycine dehydrogenase C-terminal" evidence="8">
    <location>
        <begin position="886"/>
        <end position="1007"/>
    </location>
</feature>
<evidence type="ECO:0000256" key="5">
    <source>
        <dbReference type="ARBA" id="ARBA00049026"/>
    </source>
</evidence>
<dbReference type="GO" id="GO:0004375">
    <property type="term" value="F:glycine dehydrogenase (decarboxylating) activity"/>
    <property type="evidence" value="ECO:0007669"/>
    <property type="project" value="UniProtKB-EC"/>
</dbReference>
<sequence length="1083" mass="122095">MLSFQFGLVHYFTKVGAGEYYLEELEETTCLVENIIKSYNKNLNQQWIKDEIPESSTSEEETPCDYPPLKRVSSLNTAIIMGDAYSTGLSHRCLSLSSSYNIQSISGNLRRKEDILNHHPRAIESMESSKRTQRKVYRRKNSTRVKEKERKDTIYSLPQCQCKRCIARDMNNQDKALNSVSTIDRISRASLKSCTSIFTYINGEIFMIRSIPKRRKDLMDNTLTSITVQKYSYHVLFPPTADFPARHIGPRKSEAKEMLEFIGLKSLNELTDKVIPDNIKLRSELLLEEPYSEEGLIKRIKEIVSKNKIWRTYIGMGYYNTSIPHTIQRNIFENPGWTTQYTPYQPEIAQGRLESLLNYQTMISDLTGLEVANASLLDEGTSAAEALGVCFRQNKRLKFFLSDKLHPQTISCVTTRAEPFGIELVVGNVSEADFSNKDYSGVLFQYPDTEGNIFDFDGVIQRAKDNGTMTVCATDLMALAILKPPGDFGIDVAVGTSQRFGVPLFYGGRMVGVTKDVDDKHCYRLALQTREQHIRRDKATIYHGPDGIREISRRIHSAARLLARGLREAAEKKINLRYYNDGCVGVSLDETTRRKDLKDLLWVFASPKTLLQVAEGCEELEDDIESTPFCRKSAYLTHPVFNTYHSETEIVRYMKKLENKDVSLVHSMIPLGSCTMKLNKQAFGYRQLFEELERDLCEITGYDRVSFQPNSGAQGEYAGLRAIKSYLEHNGQPQRDACLIPLSAHGTNPASAHMAGMRVVPVGIDKDGSIDMEDLKKKIIENKDTLACIMICQLVHDNGGQVYLDGANMNAQVGLCRPGDYGSDVSHLNLHKTFCIPHGGGGPASYLGKKSKPFGVVSAAPYGSAAILPISWAYIKMMGARGLVRATQIAILNANYMSKRLENHYTTLHTGYDGLNAHEFIIDARPYKKTAGILAVDIAKRLMDFGFHAPTMSWPVAGCLMIEPTESETLTELDRFCDALICIRNEIRDIEEGRIDWTNNPVKRSPHTLAQIFDSHWDRPYSREIAAFPAPFVQSDNKLWPSVGRIDDVHGDKNLICSLIVLQHQNRECFSLIRSISAIFKAS</sequence>
<organism evidence="9 10">
    <name type="scientific">Lepeophtheirus salmonis</name>
    <name type="common">Salmon louse</name>
    <name type="synonym">Caligus salmonis</name>
    <dbReference type="NCBI Taxonomy" id="72036"/>
    <lineage>
        <taxon>Eukaryota</taxon>
        <taxon>Metazoa</taxon>
        <taxon>Ecdysozoa</taxon>
        <taxon>Arthropoda</taxon>
        <taxon>Crustacea</taxon>
        <taxon>Multicrustacea</taxon>
        <taxon>Hexanauplia</taxon>
        <taxon>Copepoda</taxon>
        <taxon>Siphonostomatoida</taxon>
        <taxon>Caligidae</taxon>
        <taxon>Lepeophtheirus</taxon>
    </lineage>
</organism>
<dbReference type="Gene3D" id="3.90.1150.10">
    <property type="entry name" value="Aspartate Aminotransferase, domain 1"/>
    <property type="match status" value="1"/>
</dbReference>
<keyword evidence="4 9" id="KW-0560">Oxidoreductase</keyword>
<dbReference type="GO" id="GO:0005960">
    <property type="term" value="C:glycine cleavage complex"/>
    <property type="evidence" value="ECO:0007669"/>
    <property type="project" value="TreeGrafter"/>
</dbReference>
<dbReference type="PANTHER" id="PTHR11773">
    <property type="entry name" value="GLYCINE DEHYDROGENASE, DECARBOXYLATING"/>
    <property type="match status" value="1"/>
</dbReference>
<evidence type="ECO:0000259" key="7">
    <source>
        <dbReference type="Pfam" id="PF02347"/>
    </source>
</evidence>
<dbReference type="GO" id="GO:0030170">
    <property type="term" value="F:pyridoxal phosphate binding"/>
    <property type="evidence" value="ECO:0007669"/>
    <property type="project" value="TreeGrafter"/>
</dbReference>
<comment type="catalytic activity">
    <reaction evidence="5">
        <text>N(6)-[(R)-lipoyl]-L-lysyl-[glycine-cleavage complex H protein] + glycine + H(+) = N(6)-[(R)-S(8)-aminomethyldihydrolipoyl]-L-lysyl-[glycine-cleavage complex H protein] + CO2</text>
        <dbReference type="Rhea" id="RHEA:24304"/>
        <dbReference type="Rhea" id="RHEA-COMP:10494"/>
        <dbReference type="Rhea" id="RHEA-COMP:10495"/>
        <dbReference type="ChEBI" id="CHEBI:15378"/>
        <dbReference type="ChEBI" id="CHEBI:16526"/>
        <dbReference type="ChEBI" id="CHEBI:57305"/>
        <dbReference type="ChEBI" id="CHEBI:83099"/>
        <dbReference type="ChEBI" id="CHEBI:83143"/>
        <dbReference type="EC" id="1.4.4.2"/>
    </reaction>
</comment>
<reference evidence="9" key="1">
    <citation type="submission" date="2021-02" db="EMBL/GenBank/DDBJ databases">
        <authorList>
            <person name="Bekaert M."/>
        </authorList>
    </citation>
    <scope>NUCLEOTIDE SEQUENCE</scope>
    <source>
        <strain evidence="9">IoA-00</strain>
    </source>
</reference>
<dbReference type="GO" id="GO:0016829">
    <property type="term" value="F:lyase activity"/>
    <property type="evidence" value="ECO:0007669"/>
    <property type="project" value="InterPro"/>
</dbReference>
<name>A0A7R8CUT1_LEPSM</name>
<accession>A0A7R8CUT1</accession>
<dbReference type="GO" id="GO:0019464">
    <property type="term" value="P:glycine decarboxylation via glycine cleavage system"/>
    <property type="evidence" value="ECO:0007669"/>
    <property type="project" value="TreeGrafter"/>
</dbReference>
<evidence type="ECO:0000259" key="8">
    <source>
        <dbReference type="Pfam" id="PF21478"/>
    </source>
</evidence>
<evidence type="ECO:0000256" key="3">
    <source>
        <dbReference type="ARBA" id="ARBA00022898"/>
    </source>
</evidence>
<dbReference type="Pfam" id="PF01212">
    <property type="entry name" value="Beta_elim_lyase"/>
    <property type="match status" value="1"/>
</dbReference>
<dbReference type="EMBL" id="HG994584">
    <property type="protein sequence ID" value="CAF2939232.1"/>
    <property type="molecule type" value="Genomic_DNA"/>
</dbReference>
<evidence type="ECO:0000256" key="2">
    <source>
        <dbReference type="ARBA" id="ARBA00012134"/>
    </source>
</evidence>
<dbReference type="GO" id="GO:0016594">
    <property type="term" value="F:glycine binding"/>
    <property type="evidence" value="ECO:0007669"/>
    <property type="project" value="TreeGrafter"/>
</dbReference>
<dbReference type="Pfam" id="PF02347">
    <property type="entry name" value="GDC-P"/>
    <property type="match status" value="1"/>
</dbReference>
<evidence type="ECO:0000256" key="4">
    <source>
        <dbReference type="ARBA" id="ARBA00023002"/>
    </source>
</evidence>
<dbReference type="Proteomes" id="UP000675881">
    <property type="component" value="Chromosome 5"/>
</dbReference>
<keyword evidence="3" id="KW-0663">Pyridoxal phosphate</keyword>
<dbReference type="InterPro" id="IPR049316">
    <property type="entry name" value="GDC-P_C"/>
</dbReference>
<dbReference type="InterPro" id="IPR015422">
    <property type="entry name" value="PyrdxlP-dep_Trfase_small"/>
</dbReference>
<dbReference type="Pfam" id="PF21478">
    <property type="entry name" value="GcvP2_C"/>
    <property type="match status" value="1"/>
</dbReference>
<dbReference type="SUPFAM" id="SSF53383">
    <property type="entry name" value="PLP-dependent transferases"/>
    <property type="match status" value="2"/>
</dbReference>
<dbReference type="InterPro" id="IPR049315">
    <property type="entry name" value="GDC-P_N"/>
</dbReference>
<protein>
    <recommendedName>
        <fullName evidence="2">glycine dehydrogenase (aminomethyl-transferring)</fullName>
        <ecNumber evidence="2">1.4.4.2</ecNumber>
    </recommendedName>
</protein>
<comment type="cofactor">
    <cofactor evidence="1">
        <name>pyridoxal 5'-phosphate</name>
        <dbReference type="ChEBI" id="CHEBI:597326"/>
    </cofactor>
</comment>
<dbReference type="InterPro" id="IPR020581">
    <property type="entry name" value="GDC_P"/>
</dbReference>